<sequence length="112" mass="12328">IQRFYFDLNTQSCLPFQYSGCGGNDNNYDSVTTCETTCQSQHIAPGIIDHHNSPTGSHPKVSHGTPCGRGPIQRFYFDLNTQSCLPFQYSGCGGNDNNYDSVTTCETTCQSQ</sequence>
<dbReference type="GO" id="GO:0004867">
    <property type="term" value="F:serine-type endopeptidase inhibitor activity"/>
    <property type="evidence" value="ECO:0007669"/>
    <property type="project" value="UniProtKB-KW"/>
</dbReference>
<feature type="domain" description="BPTI/Kunitz inhibitor" evidence="6">
    <location>
        <begin position="64"/>
        <end position="109"/>
    </location>
</feature>
<evidence type="ECO:0000256" key="1">
    <source>
        <dbReference type="ARBA" id="ARBA00004613"/>
    </source>
</evidence>
<dbReference type="OMA" id="NESHTRY"/>
<dbReference type="PROSITE" id="PS50279">
    <property type="entry name" value="BPTI_KUNITZ_2"/>
    <property type="match status" value="2"/>
</dbReference>
<organism evidence="7 8">
    <name type="scientific">Lottia gigantea</name>
    <name type="common">Giant owl limpet</name>
    <dbReference type="NCBI Taxonomy" id="225164"/>
    <lineage>
        <taxon>Eukaryota</taxon>
        <taxon>Metazoa</taxon>
        <taxon>Spiralia</taxon>
        <taxon>Lophotrochozoa</taxon>
        <taxon>Mollusca</taxon>
        <taxon>Gastropoda</taxon>
        <taxon>Patellogastropoda</taxon>
        <taxon>Lottioidea</taxon>
        <taxon>Lottiidae</taxon>
        <taxon>Lottia</taxon>
    </lineage>
</organism>
<feature type="non-terminal residue" evidence="7">
    <location>
        <position position="112"/>
    </location>
</feature>
<dbReference type="Pfam" id="PF00014">
    <property type="entry name" value="Kunitz_BPTI"/>
    <property type="match status" value="2"/>
</dbReference>
<dbReference type="STRING" id="225164.V4A9Y8"/>
<keyword evidence="5" id="KW-1015">Disulfide bond</keyword>
<evidence type="ECO:0000256" key="3">
    <source>
        <dbReference type="ARBA" id="ARBA00022690"/>
    </source>
</evidence>
<dbReference type="GeneID" id="20253171"/>
<dbReference type="PANTHER" id="PTHR10083:SF381">
    <property type="entry name" value="BPTI_KUNITZ INHIBITOR DOMAIN-CONTAINING PROTEIN"/>
    <property type="match status" value="1"/>
</dbReference>
<evidence type="ECO:0000256" key="4">
    <source>
        <dbReference type="ARBA" id="ARBA00022900"/>
    </source>
</evidence>
<evidence type="ECO:0000313" key="8">
    <source>
        <dbReference type="Proteomes" id="UP000030746"/>
    </source>
</evidence>
<dbReference type="PANTHER" id="PTHR10083">
    <property type="entry name" value="KUNITZ-TYPE PROTEASE INHIBITOR-RELATED"/>
    <property type="match status" value="1"/>
</dbReference>
<dbReference type="Gene3D" id="4.10.410.10">
    <property type="entry name" value="Pancreatic trypsin inhibitor Kunitz domain"/>
    <property type="match status" value="2"/>
</dbReference>
<evidence type="ECO:0000256" key="5">
    <source>
        <dbReference type="ARBA" id="ARBA00023157"/>
    </source>
</evidence>
<comment type="subcellular location">
    <subcellularLocation>
        <location evidence="1">Secreted</location>
    </subcellularLocation>
</comment>
<dbReference type="InterPro" id="IPR002223">
    <property type="entry name" value="Kunitz_BPTI"/>
</dbReference>
<dbReference type="SUPFAM" id="SSF57362">
    <property type="entry name" value="BPTI-like"/>
    <property type="match status" value="2"/>
</dbReference>
<dbReference type="EMBL" id="KB202481">
    <property type="protein sequence ID" value="ESO90116.1"/>
    <property type="molecule type" value="Genomic_DNA"/>
</dbReference>
<evidence type="ECO:0000313" key="7">
    <source>
        <dbReference type="EMBL" id="ESO90116.1"/>
    </source>
</evidence>
<gene>
    <name evidence="7" type="ORF">LOTGIDRAFT_97618</name>
</gene>
<dbReference type="AlphaFoldDB" id="V4A9Y8"/>
<dbReference type="Proteomes" id="UP000030746">
    <property type="component" value="Unassembled WGS sequence"/>
</dbReference>
<feature type="non-terminal residue" evidence="7">
    <location>
        <position position="1"/>
    </location>
</feature>
<reference evidence="7 8" key="1">
    <citation type="journal article" date="2013" name="Nature">
        <title>Insights into bilaterian evolution from three spiralian genomes.</title>
        <authorList>
            <person name="Simakov O."/>
            <person name="Marletaz F."/>
            <person name="Cho S.J."/>
            <person name="Edsinger-Gonzales E."/>
            <person name="Havlak P."/>
            <person name="Hellsten U."/>
            <person name="Kuo D.H."/>
            <person name="Larsson T."/>
            <person name="Lv J."/>
            <person name="Arendt D."/>
            <person name="Savage R."/>
            <person name="Osoegawa K."/>
            <person name="de Jong P."/>
            <person name="Grimwood J."/>
            <person name="Chapman J.A."/>
            <person name="Shapiro H."/>
            <person name="Aerts A."/>
            <person name="Otillar R.P."/>
            <person name="Terry A.Y."/>
            <person name="Boore J.L."/>
            <person name="Grigoriev I.V."/>
            <person name="Lindberg D.R."/>
            <person name="Seaver E.C."/>
            <person name="Weisblat D.A."/>
            <person name="Putnam N.H."/>
            <person name="Rokhsar D.S."/>
        </authorList>
    </citation>
    <scope>NUCLEOTIDE SEQUENCE [LARGE SCALE GENOMIC DNA]</scope>
</reference>
<keyword evidence="3" id="KW-0646">Protease inhibitor</keyword>
<dbReference type="PRINTS" id="PR00759">
    <property type="entry name" value="BASICPTASE"/>
</dbReference>
<accession>V4A9Y8</accession>
<dbReference type="InterPro" id="IPR020901">
    <property type="entry name" value="Prtase_inh_Kunz-CS"/>
</dbReference>
<evidence type="ECO:0000259" key="6">
    <source>
        <dbReference type="PROSITE" id="PS50279"/>
    </source>
</evidence>
<keyword evidence="8" id="KW-1185">Reference proteome</keyword>
<dbReference type="SMART" id="SM00131">
    <property type="entry name" value="KU"/>
    <property type="match status" value="2"/>
</dbReference>
<dbReference type="HOGENOM" id="CLU_112937_0_0_1"/>
<dbReference type="KEGG" id="lgi:LOTGIDRAFT_97618"/>
<protein>
    <recommendedName>
        <fullName evidence="6">BPTI/Kunitz inhibitor domain-containing protein</fullName>
    </recommendedName>
</protein>
<dbReference type="GO" id="GO:0005615">
    <property type="term" value="C:extracellular space"/>
    <property type="evidence" value="ECO:0007669"/>
    <property type="project" value="TreeGrafter"/>
</dbReference>
<dbReference type="CTD" id="20253171"/>
<dbReference type="InterPro" id="IPR050098">
    <property type="entry name" value="TFPI/VKTCI-like"/>
</dbReference>
<dbReference type="InterPro" id="IPR036880">
    <property type="entry name" value="Kunitz_BPTI_sf"/>
</dbReference>
<proteinExistence type="predicted"/>
<dbReference type="PROSITE" id="PS00280">
    <property type="entry name" value="BPTI_KUNITZ_1"/>
    <property type="match status" value="2"/>
</dbReference>
<dbReference type="OrthoDB" id="4473401at2759"/>
<name>V4A9Y8_LOTGI</name>
<keyword evidence="4" id="KW-0722">Serine protease inhibitor</keyword>
<dbReference type="RefSeq" id="XP_009059191.1">
    <property type="nucleotide sequence ID" value="XM_009060943.1"/>
</dbReference>
<feature type="domain" description="BPTI/Kunitz inhibitor" evidence="6">
    <location>
        <begin position="1"/>
        <end position="38"/>
    </location>
</feature>
<evidence type="ECO:0000256" key="2">
    <source>
        <dbReference type="ARBA" id="ARBA00022525"/>
    </source>
</evidence>
<dbReference type="CDD" id="cd00109">
    <property type="entry name" value="Kunitz-type"/>
    <property type="match status" value="2"/>
</dbReference>
<keyword evidence="2" id="KW-0964">Secreted</keyword>